<organism evidence="1 2">
    <name type="scientific">Paenibacillus rigui</name>
    <dbReference type="NCBI Taxonomy" id="554312"/>
    <lineage>
        <taxon>Bacteria</taxon>
        <taxon>Bacillati</taxon>
        <taxon>Bacillota</taxon>
        <taxon>Bacilli</taxon>
        <taxon>Bacillales</taxon>
        <taxon>Paenibacillaceae</taxon>
        <taxon>Paenibacillus</taxon>
    </lineage>
</organism>
<dbReference type="InterPro" id="IPR043519">
    <property type="entry name" value="NT_sf"/>
</dbReference>
<sequence>MNLALQSIHTLTRQFEAAGIPYASGGSGLLYSLGLARQVRDWDLTTDAAYGEVAVILDELGLVWHRAAAGDYPFASSYRITIKEAADASGETMPIDLIGSFAIHSESGLCRLPSLAAFEWEGLRMASPEVWAAAYSLMGRQDKAEALWSYLRQHGANKRAVSRMAAEPLPPGIRSRLMEIPAAEGTE</sequence>
<dbReference type="AlphaFoldDB" id="A0A229UIC4"/>
<evidence type="ECO:0000313" key="1">
    <source>
        <dbReference type="EMBL" id="OXM83188.1"/>
    </source>
</evidence>
<dbReference type="RefSeq" id="WP_094017973.1">
    <property type="nucleotide sequence ID" value="NZ_NMQW01000050.1"/>
</dbReference>
<dbReference type="SUPFAM" id="SSF81301">
    <property type="entry name" value="Nucleotidyltransferase"/>
    <property type="match status" value="1"/>
</dbReference>
<proteinExistence type="predicted"/>
<gene>
    <name evidence="1" type="ORF">CF651_27020</name>
</gene>
<evidence type="ECO:0000313" key="2">
    <source>
        <dbReference type="Proteomes" id="UP000215509"/>
    </source>
</evidence>
<accession>A0A229UIC4</accession>
<keyword evidence="2" id="KW-1185">Reference proteome</keyword>
<dbReference type="OrthoDB" id="2663421at2"/>
<dbReference type="EMBL" id="NMQW01000050">
    <property type="protein sequence ID" value="OXM83188.1"/>
    <property type="molecule type" value="Genomic_DNA"/>
</dbReference>
<dbReference type="Gene3D" id="3.30.460.40">
    <property type="match status" value="1"/>
</dbReference>
<dbReference type="Proteomes" id="UP000215509">
    <property type="component" value="Unassembled WGS sequence"/>
</dbReference>
<name>A0A229UIC4_9BACL</name>
<protein>
    <submittedName>
        <fullName evidence="1">Uncharacterized protein</fullName>
    </submittedName>
</protein>
<reference evidence="1 2" key="1">
    <citation type="submission" date="2017-07" db="EMBL/GenBank/DDBJ databases">
        <title>Genome sequencing and assembly of Paenibacillus rigui.</title>
        <authorList>
            <person name="Mayilraj S."/>
        </authorList>
    </citation>
    <scope>NUCLEOTIDE SEQUENCE [LARGE SCALE GENOMIC DNA]</scope>
    <source>
        <strain evidence="1 2">JCM 16352</strain>
    </source>
</reference>
<comment type="caution">
    <text evidence="1">The sequence shown here is derived from an EMBL/GenBank/DDBJ whole genome shotgun (WGS) entry which is preliminary data.</text>
</comment>